<dbReference type="AlphaFoldDB" id="A0A4R3KNY7"/>
<dbReference type="InterPro" id="IPR020103">
    <property type="entry name" value="PsdUridine_synth_cat_dom_sf"/>
</dbReference>
<evidence type="ECO:0000256" key="4">
    <source>
        <dbReference type="PROSITE-ProRule" id="PRU00182"/>
    </source>
</evidence>
<dbReference type="InterPro" id="IPR006224">
    <property type="entry name" value="PsdUridine_synth_RluA-like_CS"/>
</dbReference>
<feature type="active site" evidence="3">
    <location>
        <position position="171"/>
    </location>
</feature>
<comment type="caution">
    <text evidence="8">The sequence shown here is derived from an EMBL/GenBank/DDBJ whole genome shotgun (WGS) entry which is preliminary data.</text>
</comment>
<dbReference type="InterPro" id="IPR050188">
    <property type="entry name" value="RluA_PseudoU_synthase"/>
</dbReference>
<dbReference type="Gene3D" id="3.10.290.10">
    <property type="entry name" value="RNA-binding S4 domain"/>
    <property type="match status" value="1"/>
</dbReference>
<dbReference type="InterPro" id="IPR002942">
    <property type="entry name" value="S4_RNA-bd"/>
</dbReference>
<evidence type="ECO:0000256" key="1">
    <source>
        <dbReference type="ARBA" id="ARBA00010876"/>
    </source>
</evidence>
<dbReference type="InterPro" id="IPR036986">
    <property type="entry name" value="S4_RNA-bd_sf"/>
</dbReference>
<accession>A0A4R3KNY7</accession>
<evidence type="ECO:0000256" key="6">
    <source>
        <dbReference type="SAM" id="MobiDB-lite"/>
    </source>
</evidence>
<dbReference type="GO" id="GO:0003723">
    <property type="term" value="F:RNA binding"/>
    <property type="evidence" value="ECO:0007669"/>
    <property type="project" value="UniProtKB-KW"/>
</dbReference>
<dbReference type="InterPro" id="IPR006225">
    <property type="entry name" value="PsdUridine_synth_RluC/D"/>
</dbReference>
<dbReference type="CDD" id="cd00165">
    <property type="entry name" value="S4"/>
    <property type="match status" value="1"/>
</dbReference>
<proteinExistence type="inferred from homology"/>
<dbReference type="SMART" id="SM00363">
    <property type="entry name" value="S4"/>
    <property type="match status" value="1"/>
</dbReference>
<dbReference type="GO" id="GO:0000455">
    <property type="term" value="P:enzyme-directed rRNA pseudouridine synthesis"/>
    <property type="evidence" value="ECO:0007669"/>
    <property type="project" value="TreeGrafter"/>
</dbReference>
<dbReference type="SUPFAM" id="SSF55120">
    <property type="entry name" value="Pseudouridine synthase"/>
    <property type="match status" value="1"/>
</dbReference>
<dbReference type="PANTHER" id="PTHR21600">
    <property type="entry name" value="MITOCHONDRIAL RNA PSEUDOURIDINE SYNTHASE"/>
    <property type="match status" value="1"/>
</dbReference>
<protein>
    <recommendedName>
        <fullName evidence="5">Pseudouridine synthase</fullName>
        <ecNumber evidence="5">5.4.99.-</ecNumber>
    </recommendedName>
</protein>
<dbReference type="RefSeq" id="WP_132129890.1">
    <property type="nucleotide sequence ID" value="NZ_CP042432.1"/>
</dbReference>
<keyword evidence="4" id="KW-0694">RNA-binding</keyword>
<evidence type="ECO:0000256" key="5">
    <source>
        <dbReference type="RuleBase" id="RU362028"/>
    </source>
</evidence>
<feature type="domain" description="RNA-binding S4" evidence="7">
    <location>
        <begin position="39"/>
        <end position="104"/>
    </location>
</feature>
<gene>
    <name evidence="8" type="ORF">EDD80_109113</name>
</gene>
<dbReference type="PROSITE" id="PS50889">
    <property type="entry name" value="S4"/>
    <property type="match status" value="1"/>
</dbReference>
<comment type="similarity">
    <text evidence="1 5">Belongs to the pseudouridine synthase RluA family.</text>
</comment>
<evidence type="ECO:0000256" key="3">
    <source>
        <dbReference type="PIRSR" id="PIRSR606225-1"/>
    </source>
</evidence>
<evidence type="ECO:0000313" key="9">
    <source>
        <dbReference type="Proteomes" id="UP000295807"/>
    </source>
</evidence>
<organism evidence="8 9">
    <name type="scientific">Anseongella ginsenosidimutans</name>
    <dbReference type="NCBI Taxonomy" id="496056"/>
    <lineage>
        <taxon>Bacteria</taxon>
        <taxon>Pseudomonadati</taxon>
        <taxon>Bacteroidota</taxon>
        <taxon>Sphingobacteriia</taxon>
        <taxon>Sphingobacteriales</taxon>
        <taxon>Sphingobacteriaceae</taxon>
        <taxon>Anseongella</taxon>
    </lineage>
</organism>
<keyword evidence="9" id="KW-1185">Reference proteome</keyword>
<evidence type="ECO:0000259" key="7">
    <source>
        <dbReference type="SMART" id="SM00363"/>
    </source>
</evidence>
<dbReference type="GO" id="GO:0120159">
    <property type="term" value="F:rRNA pseudouridine synthase activity"/>
    <property type="evidence" value="ECO:0007669"/>
    <property type="project" value="UniProtKB-ARBA"/>
</dbReference>
<feature type="region of interest" description="Disordered" evidence="6">
    <location>
        <begin position="1"/>
        <end position="20"/>
    </location>
</feature>
<dbReference type="InterPro" id="IPR006145">
    <property type="entry name" value="PsdUridine_synth_RsuA/RluA"/>
</dbReference>
<dbReference type="Proteomes" id="UP000295807">
    <property type="component" value="Unassembled WGS sequence"/>
</dbReference>
<dbReference type="PANTHER" id="PTHR21600:SF44">
    <property type="entry name" value="RIBOSOMAL LARGE SUBUNIT PSEUDOURIDINE SYNTHASE D"/>
    <property type="match status" value="1"/>
</dbReference>
<dbReference type="Gene3D" id="3.30.2350.10">
    <property type="entry name" value="Pseudouridine synthase"/>
    <property type="match status" value="1"/>
</dbReference>
<evidence type="ECO:0000256" key="2">
    <source>
        <dbReference type="ARBA" id="ARBA00023235"/>
    </source>
</evidence>
<dbReference type="SUPFAM" id="SSF55174">
    <property type="entry name" value="Alpha-L RNA-binding motif"/>
    <property type="match status" value="1"/>
</dbReference>
<name>A0A4R3KNY7_9SPHI</name>
<dbReference type="PROSITE" id="PS01129">
    <property type="entry name" value="PSI_RLU"/>
    <property type="match status" value="1"/>
</dbReference>
<comment type="catalytic activity">
    <reaction evidence="5">
        <text>a uridine in RNA = a pseudouridine in RNA</text>
        <dbReference type="Rhea" id="RHEA:48348"/>
        <dbReference type="Rhea" id="RHEA-COMP:12068"/>
        <dbReference type="Rhea" id="RHEA-COMP:12069"/>
        <dbReference type="ChEBI" id="CHEBI:65314"/>
        <dbReference type="ChEBI" id="CHEBI:65315"/>
    </reaction>
</comment>
<reference evidence="8 9" key="1">
    <citation type="submission" date="2019-03" db="EMBL/GenBank/DDBJ databases">
        <title>Genomic Encyclopedia of Type Strains, Phase IV (KMG-IV): sequencing the most valuable type-strain genomes for metagenomic binning, comparative biology and taxonomic classification.</title>
        <authorList>
            <person name="Goeker M."/>
        </authorList>
    </citation>
    <scope>NUCLEOTIDE SEQUENCE [LARGE SCALE GENOMIC DNA]</scope>
    <source>
        <strain evidence="8 9">DSM 21100</strain>
    </source>
</reference>
<keyword evidence="2 5" id="KW-0413">Isomerase</keyword>
<feature type="compositionally biased region" description="Polar residues" evidence="6">
    <location>
        <begin position="1"/>
        <end position="15"/>
    </location>
</feature>
<dbReference type="EC" id="5.4.99.-" evidence="5"/>
<dbReference type="CDD" id="cd02869">
    <property type="entry name" value="PseudoU_synth_RluA_like"/>
    <property type="match status" value="1"/>
</dbReference>
<dbReference type="OrthoDB" id="9796412at2"/>
<dbReference type="NCBIfam" id="TIGR00005">
    <property type="entry name" value="rluA_subfam"/>
    <property type="match status" value="1"/>
</dbReference>
<dbReference type="Pfam" id="PF01479">
    <property type="entry name" value="S4"/>
    <property type="match status" value="1"/>
</dbReference>
<dbReference type="Pfam" id="PF00849">
    <property type="entry name" value="PseudoU_synth_2"/>
    <property type="match status" value="1"/>
</dbReference>
<comment type="function">
    <text evidence="5">Responsible for synthesis of pseudouridine from uracil.</text>
</comment>
<dbReference type="EMBL" id="SMAD01000009">
    <property type="protein sequence ID" value="TCS86084.1"/>
    <property type="molecule type" value="Genomic_DNA"/>
</dbReference>
<sequence>MVNDQELSGQVNQELPGQEEDNDLYEHHRLTVDPGQSLLRIDKFLTLRLQNVSRNRIQNAADAGSILVNGKAVKQSYRVKPGDVISIVMAYPPRDTEVYPEDIPLDIVYEDDEVILVNKPAGMVVHPGYNNYHGTLVNGLLYHAGFRTDEDGSLPQLPGNEGRPGLVHRIDKDTSGLLLVARKELAMTFLAKQFFDHTIRRSYLALVWGDLEGEGTISGYIGRSVKDRKVMQVYDSEEKGKWSVTHYRVLERFHFATLIECRLETGRTHQIRAHMKYKGHPLFGDTAYGGSQILKGEGMAKFKSFVLNCFQIMPRQALHAQSLGFIHPATRKELFFQVEPPADFFHVLDRWRKYAAAGRI</sequence>
<evidence type="ECO:0000313" key="8">
    <source>
        <dbReference type="EMBL" id="TCS86084.1"/>
    </source>
</evidence>